<sequence length="146" mass="15580">MYGGSGRCELARIRLVSSCICPAGCGPPCAADAVGGLIDSGTCPPFLALGLPSDPCSRSVWNFGWRFVCTGHGSKGFNDVVRSGSDILSDFFYHLQAVPCPYLTFVTLVRIGVNRSNGSSLLQTLSFRLQHCSDSRSIRAQLFPTG</sequence>
<evidence type="ECO:0000313" key="2">
    <source>
        <dbReference type="Proteomes" id="UP001302812"/>
    </source>
</evidence>
<dbReference type="RefSeq" id="XP_064665726.1">
    <property type="nucleotide sequence ID" value="XM_064809669.1"/>
</dbReference>
<reference evidence="1" key="2">
    <citation type="submission" date="2023-05" db="EMBL/GenBank/DDBJ databases">
        <authorList>
            <consortium name="Lawrence Berkeley National Laboratory"/>
            <person name="Steindorff A."/>
            <person name="Hensen N."/>
            <person name="Bonometti L."/>
            <person name="Westerberg I."/>
            <person name="Brannstrom I.O."/>
            <person name="Guillou S."/>
            <person name="Cros-Aarteil S."/>
            <person name="Calhoun S."/>
            <person name="Haridas S."/>
            <person name="Kuo A."/>
            <person name="Mondo S."/>
            <person name="Pangilinan J."/>
            <person name="Riley R."/>
            <person name="Labutti K."/>
            <person name="Andreopoulos B."/>
            <person name="Lipzen A."/>
            <person name="Chen C."/>
            <person name="Yanf M."/>
            <person name="Daum C."/>
            <person name="Ng V."/>
            <person name="Clum A."/>
            <person name="Ohm R."/>
            <person name="Martin F."/>
            <person name="Silar P."/>
            <person name="Natvig D."/>
            <person name="Lalanne C."/>
            <person name="Gautier V."/>
            <person name="Ament-Velasquez S.L."/>
            <person name="Kruys A."/>
            <person name="Hutchinson M.I."/>
            <person name="Powell A.J."/>
            <person name="Barry K."/>
            <person name="Miller A.N."/>
            <person name="Grigoriev I.V."/>
            <person name="Debuchy R."/>
            <person name="Gladieux P."/>
            <person name="Thoren M.H."/>
            <person name="Johannesson H."/>
        </authorList>
    </citation>
    <scope>NUCLEOTIDE SEQUENCE</scope>
    <source>
        <strain evidence="1">CBS 508.74</strain>
    </source>
</reference>
<dbReference type="Proteomes" id="UP001302812">
    <property type="component" value="Unassembled WGS sequence"/>
</dbReference>
<reference evidence="1" key="1">
    <citation type="journal article" date="2023" name="Mol. Phylogenet. Evol.">
        <title>Genome-scale phylogeny and comparative genomics of the fungal order Sordariales.</title>
        <authorList>
            <person name="Hensen N."/>
            <person name="Bonometti L."/>
            <person name="Westerberg I."/>
            <person name="Brannstrom I.O."/>
            <person name="Guillou S."/>
            <person name="Cros-Aarteil S."/>
            <person name="Calhoun S."/>
            <person name="Haridas S."/>
            <person name="Kuo A."/>
            <person name="Mondo S."/>
            <person name="Pangilinan J."/>
            <person name="Riley R."/>
            <person name="LaButti K."/>
            <person name="Andreopoulos B."/>
            <person name="Lipzen A."/>
            <person name="Chen C."/>
            <person name="Yan M."/>
            <person name="Daum C."/>
            <person name="Ng V."/>
            <person name="Clum A."/>
            <person name="Steindorff A."/>
            <person name="Ohm R.A."/>
            <person name="Martin F."/>
            <person name="Silar P."/>
            <person name="Natvig D.O."/>
            <person name="Lalanne C."/>
            <person name="Gautier V."/>
            <person name="Ament-Velasquez S.L."/>
            <person name="Kruys A."/>
            <person name="Hutchinson M.I."/>
            <person name="Powell A.J."/>
            <person name="Barry K."/>
            <person name="Miller A.N."/>
            <person name="Grigoriev I.V."/>
            <person name="Debuchy R."/>
            <person name="Gladieux P."/>
            <person name="Hiltunen Thoren M."/>
            <person name="Johannesson H."/>
        </authorList>
    </citation>
    <scope>NUCLEOTIDE SEQUENCE</scope>
    <source>
        <strain evidence="1">CBS 508.74</strain>
    </source>
</reference>
<dbReference type="GeneID" id="89933793"/>
<dbReference type="AlphaFoldDB" id="A0AAN6QEI5"/>
<dbReference type="EMBL" id="MU853365">
    <property type="protein sequence ID" value="KAK4108156.1"/>
    <property type="molecule type" value="Genomic_DNA"/>
</dbReference>
<protein>
    <submittedName>
        <fullName evidence="1">Uncharacterized protein</fullName>
    </submittedName>
</protein>
<accession>A0AAN6QEI5</accession>
<proteinExistence type="predicted"/>
<evidence type="ECO:0000313" key="1">
    <source>
        <dbReference type="EMBL" id="KAK4108156.1"/>
    </source>
</evidence>
<name>A0AAN6QEI5_9PEZI</name>
<keyword evidence="2" id="KW-1185">Reference proteome</keyword>
<comment type="caution">
    <text evidence="1">The sequence shown here is derived from an EMBL/GenBank/DDBJ whole genome shotgun (WGS) entry which is preliminary data.</text>
</comment>
<gene>
    <name evidence="1" type="ORF">N656DRAFT_442045</name>
</gene>
<organism evidence="1 2">
    <name type="scientific">Canariomyces notabilis</name>
    <dbReference type="NCBI Taxonomy" id="2074819"/>
    <lineage>
        <taxon>Eukaryota</taxon>
        <taxon>Fungi</taxon>
        <taxon>Dikarya</taxon>
        <taxon>Ascomycota</taxon>
        <taxon>Pezizomycotina</taxon>
        <taxon>Sordariomycetes</taxon>
        <taxon>Sordariomycetidae</taxon>
        <taxon>Sordariales</taxon>
        <taxon>Chaetomiaceae</taxon>
        <taxon>Canariomyces</taxon>
    </lineage>
</organism>